<dbReference type="GO" id="GO:0005681">
    <property type="term" value="C:spliceosomal complex"/>
    <property type="evidence" value="ECO:0007669"/>
    <property type="project" value="TreeGrafter"/>
</dbReference>
<accession>A0AA85F900</accession>
<evidence type="ECO:0000256" key="3">
    <source>
        <dbReference type="ARBA" id="ARBA00023242"/>
    </source>
</evidence>
<dbReference type="GO" id="GO:0000398">
    <property type="term" value="P:mRNA splicing, via spliceosome"/>
    <property type="evidence" value="ECO:0007669"/>
    <property type="project" value="TreeGrafter"/>
</dbReference>
<evidence type="ECO:0000313" key="6">
    <source>
        <dbReference type="WBParaSite" id="SRDH1_39490.2"/>
    </source>
</evidence>
<dbReference type="InterPro" id="IPR010756">
    <property type="entry name" value="Tls1-like"/>
</dbReference>
<evidence type="ECO:0000256" key="4">
    <source>
        <dbReference type="SAM" id="MobiDB-lite"/>
    </source>
</evidence>
<dbReference type="PANTHER" id="PTHR13486">
    <property type="entry name" value="TELOMERE LENGTH AND SILENCING PROTEIN 1 TLS1 FAMILY MEMBER"/>
    <property type="match status" value="1"/>
</dbReference>
<dbReference type="WBParaSite" id="SRDH1_39490.2">
    <property type="protein sequence ID" value="SRDH1_39490.2"/>
    <property type="gene ID" value="SRDH1_39490"/>
</dbReference>
<protein>
    <submittedName>
        <fullName evidence="6">GPALPP motifs-containing protein 1</fullName>
    </submittedName>
</protein>
<dbReference type="AlphaFoldDB" id="A0AA85F900"/>
<comment type="similarity">
    <text evidence="2">Belongs to the TLS1 family.</text>
</comment>
<dbReference type="Pfam" id="PF07052">
    <property type="entry name" value="Hep_59"/>
    <property type="match status" value="1"/>
</dbReference>
<feature type="compositionally biased region" description="Basic and acidic residues" evidence="4">
    <location>
        <begin position="328"/>
        <end position="357"/>
    </location>
</feature>
<reference evidence="5" key="1">
    <citation type="submission" date="2022-06" db="EMBL/GenBank/DDBJ databases">
        <authorList>
            <person name="Berger JAMES D."/>
            <person name="Berger JAMES D."/>
        </authorList>
    </citation>
    <scope>NUCLEOTIDE SEQUENCE [LARGE SCALE GENOMIC DNA]</scope>
</reference>
<comment type="subcellular location">
    <subcellularLocation>
        <location evidence="1">Nucleus</location>
    </subcellularLocation>
</comment>
<proteinExistence type="inferred from homology"/>
<reference evidence="6" key="2">
    <citation type="submission" date="2023-11" db="UniProtKB">
        <authorList>
            <consortium name="WormBaseParasite"/>
        </authorList>
    </citation>
    <scope>IDENTIFICATION</scope>
</reference>
<keyword evidence="3" id="KW-0539">Nucleus</keyword>
<evidence type="ECO:0000256" key="1">
    <source>
        <dbReference type="ARBA" id="ARBA00004123"/>
    </source>
</evidence>
<organism evidence="5 6">
    <name type="scientific">Schistosoma rodhaini</name>
    <dbReference type="NCBI Taxonomy" id="6188"/>
    <lineage>
        <taxon>Eukaryota</taxon>
        <taxon>Metazoa</taxon>
        <taxon>Spiralia</taxon>
        <taxon>Lophotrochozoa</taxon>
        <taxon>Platyhelminthes</taxon>
        <taxon>Trematoda</taxon>
        <taxon>Digenea</taxon>
        <taxon>Strigeidida</taxon>
        <taxon>Schistosomatoidea</taxon>
        <taxon>Schistosomatidae</taxon>
        <taxon>Schistosoma</taxon>
    </lineage>
</organism>
<sequence>MSSKEIQRDATVTVDIQEWFDIQSPKMSNDATPIGYKLRFLAPRLYLFDGFWIFFREWCHMKSRKVRCLRQTTDLGASSDSEEDHLEDSTAPVVADSTVVVEAIRELQKLRKRPAGVSLSALATGKEVPDINLTIANDPFRLKTGGLVDLNSISSAKQSEEDDDVEARLAKTFTTETNKRDEDAEMIKYIEEEVAKRKGLIKPSTLDRDEDSDLLQDVPEYLKPSIGQQKEDMLSNQMLCGIPEVDLGVEAKMKNIEATEEAKQTLFRKRLGRKHGYSTNHIAPTSMAVNFVQHSRWNSYTNGVSKRADLNNERELNHIANNNTSKLESTKNDPMSSERENRRLDKSRPHIRNEKSTDNIALQRFKNYMRDKRRR</sequence>
<dbReference type="PANTHER" id="PTHR13486:SF2">
    <property type="entry name" value="SPLICING FACTOR C9ORF78"/>
    <property type="match status" value="1"/>
</dbReference>
<feature type="region of interest" description="Disordered" evidence="4">
    <location>
        <begin position="318"/>
        <end position="359"/>
    </location>
</feature>
<name>A0AA85F900_9TREM</name>
<keyword evidence="5" id="KW-1185">Reference proteome</keyword>
<evidence type="ECO:0000313" key="5">
    <source>
        <dbReference type="Proteomes" id="UP000050792"/>
    </source>
</evidence>
<dbReference type="Proteomes" id="UP000050792">
    <property type="component" value="Unassembled WGS sequence"/>
</dbReference>
<evidence type="ECO:0000256" key="2">
    <source>
        <dbReference type="ARBA" id="ARBA00007643"/>
    </source>
</evidence>